<gene>
    <name evidence="3" type="ORF">A2730_00275</name>
</gene>
<feature type="compositionally biased region" description="Basic and acidic residues" evidence="2">
    <location>
        <begin position="296"/>
        <end position="305"/>
    </location>
</feature>
<feature type="region of interest" description="Disordered" evidence="2">
    <location>
        <begin position="101"/>
        <end position="136"/>
    </location>
</feature>
<reference evidence="3 4" key="1">
    <citation type="journal article" date="2016" name="Nat. Commun.">
        <title>Thousands of microbial genomes shed light on interconnected biogeochemical processes in an aquifer system.</title>
        <authorList>
            <person name="Anantharaman K."/>
            <person name="Brown C.T."/>
            <person name="Hug L.A."/>
            <person name="Sharon I."/>
            <person name="Castelle C.J."/>
            <person name="Probst A.J."/>
            <person name="Thomas B.C."/>
            <person name="Singh A."/>
            <person name="Wilkins M.J."/>
            <person name="Karaoz U."/>
            <person name="Brodie E.L."/>
            <person name="Williams K.H."/>
            <person name="Hubbard S.S."/>
            <person name="Banfield J.F."/>
        </authorList>
    </citation>
    <scope>NUCLEOTIDE SEQUENCE [LARGE SCALE GENOMIC DNA]</scope>
</reference>
<dbReference type="AlphaFoldDB" id="A0A1G2HMF4"/>
<feature type="compositionally biased region" description="Basic and acidic residues" evidence="2">
    <location>
        <begin position="327"/>
        <end position="351"/>
    </location>
</feature>
<accession>A0A1G2HMF4</accession>
<protein>
    <submittedName>
        <fullName evidence="3">Uncharacterized protein</fullName>
    </submittedName>
</protein>
<feature type="compositionally biased region" description="Basic and acidic residues" evidence="2">
    <location>
        <begin position="107"/>
        <end position="136"/>
    </location>
</feature>
<keyword evidence="1" id="KW-0175">Coiled coil</keyword>
<name>A0A1G2HMF4_9BACT</name>
<evidence type="ECO:0000313" key="4">
    <source>
        <dbReference type="Proteomes" id="UP000176855"/>
    </source>
</evidence>
<dbReference type="EMBL" id="MHOO01000011">
    <property type="protein sequence ID" value="OGZ63714.1"/>
    <property type="molecule type" value="Genomic_DNA"/>
</dbReference>
<evidence type="ECO:0000313" key="3">
    <source>
        <dbReference type="EMBL" id="OGZ63714.1"/>
    </source>
</evidence>
<dbReference type="STRING" id="1802202.A2730_00275"/>
<comment type="caution">
    <text evidence="3">The sequence shown here is derived from an EMBL/GenBank/DDBJ whole genome shotgun (WGS) entry which is preliminary data.</text>
</comment>
<organism evidence="3 4">
    <name type="scientific">Candidatus Staskawiczbacteria bacterium RIFCSPHIGHO2_01_FULL_39_25</name>
    <dbReference type="NCBI Taxonomy" id="1802202"/>
    <lineage>
        <taxon>Bacteria</taxon>
        <taxon>Candidatus Staskawicziibacteriota</taxon>
    </lineage>
</organism>
<feature type="region of interest" description="Disordered" evidence="2">
    <location>
        <begin position="296"/>
        <end position="369"/>
    </location>
</feature>
<proteinExistence type="predicted"/>
<feature type="region of interest" description="Disordered" evidence="2">
    <location>
        <begin position="47"/>
        <end position="88"/>
    </location>
</feature>
<evidence type="ECO:0000256" key="1">
    <source>
        <dbReference type="SAM" id="Coils"/>
    </source>
</evidence>
<dbReference type="Proteomes" id="UP000176855">
    <property type="component" value="Unassembled WGS sequence"/>
</dbReference>
<evidence type="ECO:0000256" key="2">
    <source>
        <dbReference type="SAM" id="MobiDB-lite"/>
    </source>
</evidence>
<sequence>MPADAKEIQAKELLQRTNIRTMRKDLQQLREADVVKESEKIVAAKIAKEPVQKSSPAPESADKQIPPAQDKKIGVNAPEEREENLKVGQYEEKITYPISWPAPEPIRTVKDSGQKAAQEKVAKEPFPEIEHKAPATETEKQKIFLLTSQRAKLEHQLTIIAKEESPLVSEKNQLSLQQKDLQKKLNPLIEEEKKIEAEKTKIENREKENTIVAQRQYLEKERWKLEDQRQKIEKKRWPIEEHLAKLEEKIQDIDAKYEKITLEKGDLKTKIAEINSALKELNFSILPSEETAKQELMEKPKEHMPIEPSKLSRPAEKNTLKAVPPTVKEKFVQSTKIEEERRRKFMEDVERWASLSDKNNHDDSNNSRA</sequence>
<feature type="coiled-coil region" evidence="1">
    <location>
        <begin position="188"/>
        <end position="263"/>
    </location>
</feature>
<feature type="compositionally biased region" description="Basic and acidic residues" evidence="2">
    <location>
        <begin position="358"/>
        <end position="369"/>
    </location>
</feature>